<evidence type="ECO:0000313" key="2">
    <source>
        <dbReference type="Proteomes" id="UP000180043"/>
    </source>
</evidence>
<organism evidence="1 2">
    <name type="scientific">Mycobacteroides chelonae</name>
    <name type="common">Mycobacterium chelonae</name>
    <dbReference type="NCBI Taxonomy" id="1774"/>
    <lineage>
        <taxon>Bacteria</taxon>
        <taxon>Bacillati</taxon>
        <taxon>Actinomycetota</taxon>
        <taxon>Actinomycetes</taxon>
        <taxon>Mycobacteriales</taxon>
        <taxon>Mycobacteriaceae</taxon>
        <taxon>Mycobacteroides</taxon>
    </lineage>
</organism>
<dbReference type="EMBL" id="MLIQ01000022">
    <property type="protein sequence ID" value="OHU51684.1"/>
    <property type="molecule type" value="Genomic_DNA"/>
</dbReference>
<sequence>MFEDRSDSVADRLRWTLTDPTDKRSTCTDRLFDCNQSKANICSNQAGAPMRRVIESSPLIAWDIEIGT</sequence>
<dbReference type="HOGENOM" id="CLU_2789444_0_0_11"/>
<evidence type="ECO:0000313" key="1">
    <source>
        <dbReference type="EMBL" id="OHU51684.1"/>
    </source>
</evidence>
<reference evidence="1 2" key="1">
    <citation type="submission" date="2016-10" db="EMBL/GenBank/DDBJ databases">
        <title>Evaluation of Human, Veterinary and Environmental Mycobacterium chelonae Isolates by Core Genome Phylogenomic Analysis, Targeted Gene Comparison, and Anti-microbial Susceptibility Patterns: A Tale of Mistaken Identities.</title>
        <authorList>
            <person name="Fogelson S.B."/>
            <person name="Camus A.C."/>
            <person name="Lorenz W."/>
            <person name="Vasireddy R."/>
            <person name="Vasireddy S."/>
            <person name="Smith T."/>
            <person name="Brown-Elliott B.A."/>
            <person name="Wallace R.J.Jr."/>
            <person name="Hasan N.A."/>
            <person name="Reischl U."/>
            <person name="Sanchez S."/>
        </authorList>
    </citation>
    <scope>NUCLEOTIDE SEQUENCE [LARGE SCALE GENOMIC DNA]</scope>
    <source>
        <strain evidence="1 2">15515</strain>
    </source>
</reference>
<dbReference type="AlphaFoldDB" id="A0A0E3XQK3"/>
<gene>
    <name evidence="1" type="ORF">BKG82_19620</name>
</gene>
<proteinExistence type="predicted"/>
<protein>
    <submittedName>
        <fullName evidence="1">Uncharacterized protein</fullName>
    </submittedName>
</protein>
<dbReference type="Proteomes" id="UP000180043">
    <property type="component" value="Unassembled WGS sequence"/>
</dbReference>
<comment type="caution">
    <text evidence="1">The sequence shown here is derived from an EMBL/GenBank/DDBJ whole genome shotgun (WGS) entry which is preliminary data.</text>
</comment>
<accession>A0A0E3XQK3</accession>
<name>A0A0E3XQK3_MYCCH</name>